<dbReference type="AlphaFoldDB" id="A0A6X7S318"/>
<gene>
    <name evidence="1" type="ORF">GBX08_23035</name>
</gene>
<comment type="caution">
    <text evidence="1">The sequence shown here is derived from an EMBL/GenBank/DDBJ whole genome shotgun (WGS) entry which is preliminary data.</text>
</comment>
<reference evidence="1" key="1">
    <citation type="journal article" date="2018" name="Genome Biol.">
        <title>SKESA: strategic k-mer extension for scrupulous assemblies.</title>
        <authorList>
            <person name="Souvorov A."/>
            <person name="Agarwala R."/>
            <person name="Lipman D.J."/>
        </authorList>
    </citation>
    <scope>NUCLEOTIDE SEQUENCE</scope>
    <source>
        <strain evidence="1">Salmonella enterica</strain>
    </source>
</reference>
<evidence type="ECO:0000313" key="1">
    <source>
        <dbReference type="EMBL" id="HAB1572835.1"/>
    </source>
</evidence>
<protein>
    <submittedName>
        <fullName evidence="1">Uncharacterized protein</fullName>
    </submittedName>
</protein>
<proteinExistence type="predicted"/>
<sequence>MNENKKVVKVKVLEKNQIIVDSKTNRTFQSCKLKFSDYIHEFPTIYLELVDDQLKMTDLSFRKNMAVFRDVINFWKEKDKLKTLRIEHQLKYFKERYKKYDTSNKNTGDSK</sequence>
<dbReference type="EMBL" id="DAAFUE010000023">
    <property type="protein sequence ID" value="HAB1572835.1"/>
    <property type="molecule type" value="Genomic_DNA"/>
</dbReference>
<name>A0A6X7S318_SALET</name>
<organism evidence="1">
    <name type="scientific">Salmonella enterica subsp. enterica serovar Agona</name>
    <dbReference type="NCBI Taxonomy" id="58095"/>
    <lineage>
        <taxon>Bacteria</taxon>
        <taxon>Pseudomonadati</taxon>
        <taxon>Pseudomonadota</taxon>
        <taxon>Gammaproteobacteria</taxon>
        <taxon>Enterobacterales</taxon>
        <taxon>Enterobacteriaceae</taxon>
        <taxon>Salmonella</taxon>
    </lineage>
</organism>
<reference evidence="1" key="2">
    <citation type="submission" date="2019-10" db="EMBL/GenBank/DDBJ databases">
        <authorList>
            <consortium name="NCBI Pathogen Detection Project"/>
        </authorList>
    </citation>
    <scope>NUCLEOTIDE SEQUENCE</scope>
    <source>
        <strain evidence="1">Salmonella enterica</strain>
    </source>
</reference>
<accession>A0A6X7S318</accession>